<dbReference type="VEuPathDB" id="ToxoDB:EBH_0070960"/>
<sequence length="325" mass="35635">MQDYQVETKGARFFCCSEEHLEPKPYLQQQLPELLPRRLSPEEAEAAAAAATEIALKGYCPVTLVRTGELVRGDSRLLVEYGKETLSFCSEEALEQFLLHPSDYRSHACLPARLTGPQRLGLPPKTLASIAEAARQRRMQQQQQETSSSSSSSSSGAAAGQAMEEEGLAELRDTLKDALTYIEVSTLDALTDALLFVGAARPLLPGGPQAAAARLLALRLRARNPLLPAPARAEAEKALANFVQGLLVPVYPLDADCETPFEARAAILQLHRHKAKAGQIYLPLETARAHEAKVAAEKLQQEWSHYAELQYARVTKRLDKLMGIE</sequence>
<reference evidence="2" key="1">
    <citation type="submission" date="2013-10" db="EMBL/GenBank/DDBJ databases">
        <title>Genomic analysis of the causative agents of coccidiosis in chickens.</title>
        <authorList>
            <person name="Reid A.J."/>
            <person name="Blake D."/>
            <person name="Billington K."/>
            <person name="Browne H."/>
            <person name="Dunn M."/>
            <person name="Hung S."/>
            <person name="Kawahara F."/>
            <person name="Miranda-Saavedra D."/>
            <person name="Mourier T."/>
            <person name="Nagra H."/>
            <person name="Otto T.D."/>
            <person name="Rawlings N."/>
            <person name="Sanchez A."/>
            <person name="Sanders M."/>
            <person name="Subramaniam C."/>
            <person name="Tay Y."/>
            <person name="Dear P."/>
            <person name="Doerig C."/>
            <person name="Gruber A."/>
            <person name="Parkinson J."/>
            <person name="Shirley M."/>
            <person name="Wan K.L."/>
            <person name="Berriman M."/>
            <person name="Tomley F."/>
            <person name="Pain A."/>
        </authorList>
    </citation>
    <scope>NUCLEOTIDE SEQUENCE [LARGE SCALE GENOMIC DNA]</scope>
    <source>
        <strain evidence="2">Houghton</strain>
    </source>
</reference>
<accession>U6LZM5</accession>
<evidence type="ECO:0000313" key="2">
    <source>
        <dbReference type="EMBL" id="CDJ54024.1"/>
    </source>
</evidence>
<feature type="compositionally biased region" description="Low complexity" evidence="1">
    <location>
        <begin position="139"/>
        <end position="162"/>
    </location>
</feature>
<feature type="region of interest" description="Disordered" evidence="1">
    <location>
        <begin position="133"/>
        <end position="164"/>
    </location>
</feature>
<keyword evidence="3" id="KW-1185">Reference proteome</keyword>
<dbReference type="EMBL" id="HG713520">
    <property type="protein sequence ID" value="CDJ54024.1"/>
    <property type="molecule type" value="Genomic_DNA"/>
</dbReference>
<organism evidence="2 3">
    <name type="scientific">Eimeria brunetti</name>
    <dbReference type="NCBI Taxonomy" id="51314"/>
    <lineage>
        <taxon>Eukaryota</taxon>
        <taxon>Sar</taxon>
        <taxon>Alveolata</taxon>
        <taxon>Apicomplexa</taxon>
        <taxon>Conoidasida</taxon>
        <taxon>Coccidia</taxon>
        <taxon>Eucoccidiorida</taxon>
        <taxon>Eimeriorina</taxon>
        <taxon>Eimeriidae</taxon>
        <taxon>Eimeria</taxon>
    </lineage>
</organism>
<protein>
    <submittedName>
        <fullName evidence="2">Uncharacterized protein</fullName>
    </submittedName>
</protein>
<evidence type="ECO:0000313" key="3">
    <source>
        <dbReference type="Proteomes" id="UP000030750"/>
    </source>
</evidence>
<proteinExistence type="predicted"/>
<name>U6LZM5_9EIME</name>
<evidence type="ECO:0000256" key="1">
    <source>
        <dbReference type="SAM" id="MobiDB-lite"/>
    </source>
</evidence>
<dbReference type="Proteomes" id="UP000030750">
    <property type="component" value="Unassembled WGS sequence"/>
</dbReference>
<reference evidence="2" key="2">
    <citation type="submission" date="2013-10" db="EMBL/GenBank/DDBJ databases">
        <authorList>
            <person name="Aslett M."/>
        </authorList>
    </citation>
    <scope>NUCLEOTIDE SEQUENCE [LARGE SCALE GENOMIC DNA]</scope>
    <source>
        <strain evidence="2">Houghton</strain>
    </source>
</reference>
<dbReference type="AlphaFoldDB" id="U6LZM5"/>
<gene>
    <name evidence="2" type="ORF">EBH_0070960</name>
</gene>